<dbReference type="OrthoDB" id="9813965at2"/>
<keyword evidence="3" id="KW-1185">Reference proteome</keyword>
<name>A0A073ISP8_9BACT</name>
<dbReference type="Gene3D" id="3.30.70.100">
    <property type="match status" value="1"/>
</dbReference>
<dbReference type="AlphaFoldDB" id="A0A073ISP8"/>
<dbReference type="InterPro" id="IPR006121">
    <property type="entry name" value="HMA_dom"/>
</dbReference>
<evidence type="ECO:0000313" key="3">
    <source>
        <dbReference type="Proteomes" id="UP000027665"/>
    </source>
</evidence>
<evidence type="ECO:0000259" key="1">
    <source>
        <dbReference type="Pfam" id="PF00403"/>
    </source>
</evidence>
<feature type="domain" description="HMA" evidence="1">
    <location>
        <begin position="6"/>
        <end position="62"/>
    </location>
</feature>
<proteinExistence type="predicted"/>
<dbReference type="STRING" id="2754.EH55_01235"/>
<dbReference type="InterPro" id="IPR036163">
    <property type="entry name" value="HMA_dom_sf"/>
</dbReference>
<evidence type="ECO:0000313" key="2">
    <source>
        <dbReference type="EMBL" id="KEJ92834.1"/>
    </source>
</evidence>
<sequence length="66" mass="7086">MAEFKLEIPEMMCEHCEKRIRGAVAEAGGSVKSLDLSTKEVVAEFPGDAEKLLAVIDGAGYDAKVM</sequence>
<dbReference type="CDD" id="cd00371">
    <property type="entry name" value="HMA"/>
    <property type="match status" value="1"/>
</dbReference>
<dbReference type="Pfam" id="PF00403">
    <property type="entry name" value="HMA"/>
    <property type="match status" value="1"/>
</dbReference>
<dbReference type="GeneID" id="90983165"/>
<accession>A0A073ISP8</accession>
<dbReference type="Proteomes" id="UP000027665">
    <property type="component" value="Unassembled WGS sequence"/>
</dbReference>
<comment type="caution">
    <text evidence="2">The sequence shown here is derived from an EMBL/GenBank/DDBJ whole genome shotgun (WGS) entry which is preliminary data.</text>
</comment>
<dbReference type="GO" id="GO:0046872">
    <property type="term" value="F:metal ion binding"/>
    <property type="evidence" value="ECO:0007669"/>
    <property type="project" value="InterPro"/>
</dbReference>
<gene>
    <name evidence="2" type="ORF">EH55_01235</name>
</gene>
<organism evidence="2 3">
    <name type="scientific">Synergistes jonesii</name>
    <dbReference type="NCBI Taxonomy" id="2754"/>
    <lineage>
        <taxon>Bacteria</taxon>
        <taxon>Thermotogati</taxon>
        <taxon>Synergistota</taxon>
        <taxon>Synergistia</taxon>
        <taxon>Synergistales</taxon>
        <taxon>Synergistaceae</taxon>
        <taxon>Synergistes</taxon>
    </lineage>
</organism>
<dbReference type="EMBL" id="JMKI01000016">
    <property type="protein sequence ID" value="KEJ92834.1"/>
    <property type="molecule type" value="Genomic_DNA"/>
</dbReference>
<reference evidence="2 3" key="1">
    <citation type="submission" date="2014-04" db="EMBL/GenBank/DDBJ databases">
        <title>Draft Genome Sequence of Synergistes jonesii.</title>
        <authorList>
            <person name="Coil D.A."/>
            <person name="Eisen J.A."/>
            <person name="Holland-Moritz H.E."/>
        </authorList>
    </citation>
    <scope>NUCLEOTIDE SEQUENCE [LARGE SCALE GENOMIC DNA]</scope>
    <source>
        <strain evidence="2 3">78-1</strain>
    </source>
</reference>
<dbReference type="SUPFAM" id="SSF55008">
    <property type="entry name" value="HMA, heavy metal-associated domain"/>
    <property type="match status" value="1"/>
</dbReference>
<protein>
    <recommendedName>
        <fullName evidence="1">HMA domain-containing protein</fullName>
    </recommendedName>
</protein>
<dbReference type="RefSeq" id="WP_037975160.1">
    <property type="nucleotide sequence ID" value="NZ_JMKI01000016.1"/>
</dbReference>